<evidence type="ECO:0000313" key="9">
    <source>
        <dbReference type="Proteomes" id="UP000658656"/>
    </source>
</evidence>
<evidence type="ECO:0000313" key="8">
    <source>
        <dbReference type="EMBL" id="GHF78370.1"/>
    </source>
</evidence>
<keyword evidence="2" id="KW-0645">Protease</keyword>
<dbReference type="PROSITE" id="PS51935">
    <property type="entry name" value="NLPC_P60"/>
    <property type="match status" value="1"/>
</dbReference>
<reference evidence="8" key="2">
    <citation type="submission" date="2020-09" db="EMBL/GenBank/DDBJ databases">
        <authorList>
            <person name="Sun Q."/>
            <person name="Zhou Y."/>
        </authorList>
    </citation>
    <scope>NUCLEOTIDE SEQUENCE</scope>
    <source>
        <strain evidence="8">CGMCC 4.7679</strain>
    </source>
</reference>
<evidence type="ECO:0000256" key="6">
    <source>
        <dbReference type="SAM" id="Phobius"/>
    </source>
</evidence>
<evidence type="ECO:0000256" key="4">
    <source>
        <dbReference type="ARBA" id="ARBA00022807"/>
    </source>
</evidence>
<dbReference type="PANTHER" id="PTHR47359:SF3">
    <property type="entry name" value="NLP_P60 DOMAIN-CONTAINING PROTEIN-RELATED"/>
    <property type="match status" value="1"/>
</dbReference>
<keyword evidence="6" id="KW-1133">Transmembrane helix</keyword>
<dbReference type="Gene3D" id="3.90.1720.10">
    <property type="entry name" value="endopeptidase domain like (from Nostoc punctiforme)"/>
    <property type="match status" value="1"/>
</dbReference>
<evidence type="ECO:0000256" key="5">
    <source>
        <dbReference type="SAM" id="MobiDB-lite"/>
    </source>
</evidence>
<evidence type="ECO:0000256" key="2">
    <source>
        <dbReference type="ARBA" id="ARBA00022670"/>
    </source>
</evidence>
<keyword evidence="6" id="KW-0472">Membrane</keyword>
<dbReference type="InterPro" id="IPR023346">
    <property type="entry name" value="Lysozyme-like_dom_sf"/>
</dbReference>
<comment type="similarity">
    <text evidence="1">Belongs to the peptidase C40 family.</text>
</comment>
<protein>
    <submittedName>
        <fullName evidence="8">Hydrolase Nlp/P60</fullName>
    </submittedName>
</protein>
<keyword evidence="9" id="KW-1185">Reference proteome</keyword>
<dbReference type="InterPro" id="IPR000064">
    <property type="entry name" value="NLP_P60_dom"/>
</dbReference>
<dbReference type="PANTHER" id="PTHR47359">
    <property type="entry name" value="PEPTIDOGLYCAN DL-ENDOPEPTIDASE CWLO"/>
    <property type="match status" value="1"/>
</dbReference>
<keyword evidence="6" id="KW-0812">Transmembrane</keyword>
<feature type="region of interest" description="Disordered" evidence="5">
    <location>
        <begin position="162"/>
        <end position="188"/>
    </location>
</feature>
<comment type="caution">
    <text evidence="8">The sequence shown here is derived from an EMBL/GenBank/DDBJ whole genome shotgun (WGS) entry which is preliminary data.</text>
</comment>
<dbReference type="EMBL" id="BNAV01000012">
    <property type="protein sequence ID" value="GHF78370.1"/>
    <property type="molecule type" value="Genomic_DNA"/>
</dbReference>
<feature type="domain" description="NlpC/P60" evidence="7">
    <location>
        <begin position="253"/>
        <end position="379"/>
    </location>
</feature>
<keyword evidence="4" id="KW-0788">Thiol protease</keyword>
<dbReference type="InterPro" id="IPR038765">
    <property type="entry name" value="Papain-like_cys_pep_sf"/>
</dbReference>
<dbReference type="Proteomes" id="UP000658656">
    <property type="component" value="Unassembled WGS sequence"/>
</dbReference>
<dbReference type="Pfam" id="PF00877">
    <property type="entry name" value="NLPC_P60"/>
    <property type="match status" value="1"/>
</dbReference>
<dbReference type="AlphaFoldDB" id="A0A8H9MEK9"/>
<dbReference type="InterPro" id="IPR051794">
    <property type="entry name" value="PG_Endopeptidase_C40"/>
</dbReference>
<reference evidence="8" key="1">
    <citation type="journal article" date="2014" name="Int. J. Syst. Evol. Microbiol.">
        <title>Complete genome sequence of Corynebacterium casei LMG S-19264T (=DSM 44701T), isolated from a smear-ripened cheese.</title>
        <authorList>
            <consortium name="US DOE Joint Genome Institute (JGI-PGF)"/>
            <person name="Walter F."/>
            <person name="Albersmeier A."/>
            <person name="Kalinowski J."/>
            <person name="Ruckert C."/>
        </authorList>
    </citation>
    <scope>NUCLEOTIDE SEQUENCE</scope>
    <source>
        <strain evidence="8">CGMCC 4.7679</strain>
    </source>
</reference>
<dbReference type="SUPFAM" id="SSF54001">
    <property type="entry name" value="Cysteine proteinases"/>
    <property type="match status" value="1"/>
</dbReference>
<keyword evidence="3 8" id="KW-0378">Hydrolase</keyword>
<accession>A0A8H9MEK9</accession>
<name>A0A8H9MEK9_9PSEU</name>
<organism evidence="8 9">
    <name type="scientific">Amycolatopsis bartoniae</name>
    <dbReference type="NCBI Taxonomy" id="941986"/>
    <lineage>
        <taxon>Bacteria</taxon>
        <taxon>Bacillati</taxon>
        <taxon>Actinomycetota</taxon>
        <taxon>Actinomycetes</taxon>
        <taxon>Pseudonocardiales</taxon>
        <taxon>Pseudonocardiaceae</taxon>
        <taxon>Amycolatopsis</taxon>
    </lineage>
</organism>
<dbReference type="GO" id="GO:0008234">
    <property type="term" value="F:cysteine-type peptidase activity"/>
    <property type="evidence" value="ECO:0007669"/>
    <property type="project" value="UniProtKB-KW"/>
</dbReference>
<feature type="transmembrane region" description="Helical" evidence="6">
    <location>
        <begin position="12"/>
        <end position="35"/>
    </location>
</feature>
<dbReference type="GO" id="GO:0006508">
    <property type="term" value="P:proteolysis"/>
    <property type="evidence" value="ECO:0007669"/>
    <property type="project" value="UniProtKB-KW"/>
</dbReference>
<sequence length="379" mass="38745">MVTIRFPKWARAVAGRALIALIIVGALVTSGWILVRKPQPAPALPAVAAAQAEGNAATAAGPSVLEVSAPVQAQAPQQQGASELEKWAAGLSGALDIPERALVGYATGELTLRKEQPDCHLSWVTLAGIGKASSDHGRYGGDSVTGSGALAKALGAVPLQGAAGEAASEPRGGPMQLTQQEWKRAGTKGDLQDIDDAAVAAGRVLCAGGTNLQAGLGWWKAIANYRDSDLFRQQVLGNAQLYAALSLAPQTASAPSVRAVRFALDQLGLPYVWGGNGPDAGAAGFDCSGLTKAAYDSAGVSLPRTADSQFRTEPAVPGNQQPALGDLVFYGSPATRIHHVGLYLGNGLMINAPQTGMAIQIATYHVAGDDYAGAGRPTG</sequence>
<proteinExistence type="inferred from homology"/>
<evidence type="ECO:0000256" key="1">
    <source>
        <dbReference type="ARBA" id="ARBA00007074"/>
    </source>
</evidence>
<dbReference type="SUPFAM" id="SSF53955">
    <property type="entry name" value="Lysozyme-like"/>
    <property type="match status" value="1"/>
</dbReference>
<gene>
    <name evidence="8" type="ORF">GCM10017566_60820</name>
</gene>
<evidence type="ECO:0000256" key="3">
    <source>
        <dbReference type="ARBA" id="ARBA00022801"/>
    </source>
</evidence>
<evidence type="ECO:0000259" key="7">
    <source>
        <dbReference type="PROSITE" id="PS51935"/>
    </source>
</evidence>